<dbReference type="InterPro" id="IPR000524">
    <property type="entry name" value="Tscrpt_reg_HTH_GntR"/>
</dbReference>
<evidence type="ECO:0000256" key="5">
    <source>
        <dbReference type="ARBA" id="ARBA00023163"/>
    </source>
</evidence>
<proteinExistence type="inferred from homology"/>
<dbReference type="PROSITE" id="PS50949">
    <property type="entry name" value="HTH_GNTR"/>
    <property type="match status" value="1"/>
</dbReference>
<name>A0A3D9VAL6_THECX</name>
<dbReference type="Proteomes" id="UP000256485">
    <property type="component" value="Unassembled WGS sequence"/>
</dbReference>
<keyword evidence="3" id="KW-0805">Transcription regulation</keyword>
<evidence type="ECO:0000256" key="2">
    <source>
        <dbReference type="ARBA" id="ARBA00022898"/>
    </source>
</evidence>
<dbReference type="Pfam" id="PF00392">
    <property type="entry name" value="GntR"/>
    <property type="match status" value="1"/>
</dbReference>
<keyword evidence="2" id="KW-0663">Pyridoxal phosphate</keyword>
<dbReference type="GO" id="GO:0030170">
    <property type="term" value="F:pyridoxal phosphate binding"/>
    <property type="evidence" value="ECO:0007669"/>
    <property type="project" value="InterPro"/>
</dbReference>
<gene>
    <name evidence="7" type="ORF">DFJ64_2641</name>
</gene>
<dbReference type="InterPro" id="IPR015422">
    <property type="entry name" value="PyrdxlP-dep_Trfase_small"/>
</dbReference>
<keyword evidence="4 7" id="KW-0238">DNA-binding</keyword>
<evidence type="ECO:0000256" key="1">
    <source>
        <dbReference type="ARBA" id="ARBA00005384"/>
    </source>
</evidence>
<dbReference type="CDD" id="cd07377">
    <property type="entry name" value="WHTH_GntR"/>
    <property type="match status" value="1"/>
</dbReference>
<evidence type="ECO:0000313" key="7">
    <source>
        <dbReference type="EMBL" id="REF37200.1"/>
    </source>
</evidence>
<feature type="domain" description="HTH gntR-type" evidence="6">
    <location>
        <begin position="37"/>
        <end position="105"/>
    </location>
</feature>
<dbReference type="PANTHER" id="PTHR46577">
    <property type="entry name" value="HTH-TYPE TRANSCRIPTIONAL REGULATORY PROTEIN GABR"/>
    <property type="match status" value="1"/>
</dbReference>
<dbReference type="AlphaFoldDB" id="A0A3D9VAL6"/>
<dbReference type="InterPro" id="IPR051446">
    <property type="entry name" value="HTH_trans_reg/aminotransferase"/>
</dbReference>
<dbReference type="SUPFAM" id="SSF46785">
    <property type="entry name" value="Winged helix' DNA-binding domain"/>
    <property type="match status" value="1"/>
</dbReference>
<dbReference type="InterPro" id="IPR036390">
    <property type="entry name" value="WH_DNA-bd_sf"/>
</dbReference>
<keyword evidence="8" id="KW-1185">Reference proteome</keyword>
<dbReference type="SMART" id="SM00345">
    <property type="entry name" value="HTH_GNTR"/>
    <property type="match status" value="1"/>
</dbReference>
<dbReference type="SUPFAM" id="SSF53383">
    <property type="entry name" value="PLP-dependent transferases"/>
    <property type="match status" value="1"/>
</dbReference>
<keyword evidence="5" id="KW-0804">Transcription</keyword>
<comment type="caution">
    <text evidence="7">The sequence shown here is derived from an EMBL/GenBank/DDBJ whole genome shotgun (WGS) entry which is preliminary data.</text>
</comment>
<accession>A0A3D9VAL6</accession>
<reference evidence="7 8" key="1">
    <citation type="submission" date="2018-08" db="EMBL/GenBank/DDBJ databases">
        <title>Sequencing the genomes of 1000 actinobacteria strains.</title>
        <authorList>
            <person name="Klenk H.-P."/>
        </authorList>
    </citation>
    <scope>NUCLEOTIDE SEQUENCE [LARGE SCALE GENOMIC DNA]</scope>
    <source>
        <strain evidence="7 8">DSM 22891</strain>
    </source>
</reference>
<evidence type="ECO:0000256" key="4">
    <source>
        <dbReference type="ARBA" id="ARBA00023125"/>
    </source>
</evidence>
<dbReference type="Pfam" id="PF00155">
    <property type="entry name" value="Aminotran_1_2"/>
    <property type="match status" value="1"/>
</dbReference>
<dbReference type="GO" id="GO:0003677">
    <property type="term" value="F:DNA binding"/>
    <property type="evidence" value="ECO:0007669"/>
    <property type="project" value="UniProtKB-KW"/>
</dbReference>
<dbReference type="Gene3D" id="3.90.1150.10">
    <property type="entry name" value="Aspartate Aminotransferase, domain 1"/>
    <property type="match status" value="1"/>
</dbReference>
<evidence type="ECO:0000313" key="8">
    <source>
        <dbReference type="Proteomes" id="UP000256485"/>
    </source>
</evidence>
<sequence>MVLGGLDREECQSGTIGLQMRPIELADRLGRWSSGRGPLYVLLASRLRQLIDDGELPPGELLPPDRALAAALAVGRTTVVAAYDLLRAEGRITRRQGSGTRVAGEPNGARAKDAPIDPFFVDSLERPDDVLHAVCAAPDEPPSFVAEAFQRIAPELGRIQDDLGYYPYGHPSLRAALAERYTSRGAPTTPDQILVTNGGQQALSLLAHALLSPGDQVLVEAPTYPGALEVFRRHGAVPRGLPVGLDGLEATVRERRPALAYVIPTYHNPTGSVLPTLARQRLASSDVPLIEDEVPADLRFPGEQVPAPIAAYGDSVISVGSLSKSIWGGLRIGWVRASTPLINRLARLRAVHDLGGDVPTQLAAVQLLPFLDDPALHQTLKARHDHLRSLLATKLPDWEVPTVTGGQCLWVRLPYGDGSSFAQTALRHKVAILPGSGLDVTGRSDQYIRLHYRASQAKLTEAVHRLAAAWSAYSPPTTHAAKRPVLVV</sequence>
<evidence type="ECO:0000256" key="3">
    <source>
        <dbReference type="ARBA" id="ARBA00023015"/>
    </source>
</evidence>
<dbReference type="InterPro" id="IPR004839">
    <property type="entry name" value="Aminotransferase_I/II_large"/>
</dbReference>
<organism evidence="7 8">
    <name type="scientific">Thermasporomyces composti</name>
    <dbReference type="NCBI Taxonomy" id="696763"/>
    <lineage>
        <taxon>Bacteria</taxon>
        <taxon>Bacillati</taxon>
        <taxon>Actinomycetota</taxon>
        <taxon>Actinomycetes</taxon>
        <taxon>Propionibacteriales</taxon>
        <taxon>Nocardioidaceae</taxon>
        <taxon>Thermasporomyces</taxon>
    </lineage>
</organism>
<dbReference type="InterPro" id="IPR015421">
    <property type="entry name" value="PyrdxlP-dep_Trfase_major"/>
</dbReference>
<dbReference type="CDD" id="cd00609">
    <property type="entry name" value="AAT_like"/>
    <property type="match status" value="1"/>
</dbReference>
<dbReference type="InterPro" id="IPR036388">
    <property type="entry name" value="WH-like_DNA-bd_sf"/>
</dbReference>
<dbReference type="InterPro" id="IPR015424">
    <property type="entry name" value="PyrdxlP-dep_Trfase"/>
</dbReference>
<dbReference type="Gene3D" id="3.40.640.10">
    <property type="entry name" value="Type I PLP-dependent aspartate aminotransferase-like (Major domain)"/>
    <property type="match status" value="1"/>
</dbReference>
<protein>
    <submittedName>
        <fullName evidence="7">DNA-binding transcriptional MocR family regulator</fullName>
    </submittedName>
</protein>
<comment type="similarity">
    <text evidence="1">In the C-terminal section; belongs to the class-I pyridoxal-phosphate-dependent aminotransferase family.</text>
</comment>
<evidence type="ECO:0000259" key="6">
    <source>
        <dbReference type="PROSITE" id="PS50949"/>
    </source>
</evidence>
<dbReference type="GO" id="GO:0003700">
    <property type="term" value="F:DNA-binding transcription factor activity"/>
    <property type="evidence" value="ECO:0007669"/>
    <property type="project" value="InterPro"/>
</dbReference>
<dbReference type="EMBL" id="QTUC01000001">
    <property type="protein sequence ID" value="REF37200.1"/>
    <property type="molecule type" value="Genomic_DNA"/>
</dbReference>
<dbReference type="PANTHER" id="PTHR46577:SF1">
    <property type="entry name" value="HTH-TYPE TRANSCRIPTIONAL REGULATORY PROTEIN GABR"/>
    <property type="match status" value="1"/>
</dbReference>
<dbReference type="Gene3D" id="1.10.10.10">
    <property type="entry name" value="Winged helix-like DNA-binding domain superfamily/Winged helix DNA-binding domain"/>
    <property type="match status" value="1"/>
</dbReference>